<dbReference type="PANTHER" id="PTHR35342:SF5">
    <property type="entry name" value="TRICARBOXYLIC TRANSPORT PROTEIN"/>
    <property type="match status" value="1"/>
</dbReference>
<feature type="transmembrane region" description="Helical" evidence="1">
    <location>
        <begin position="43"/>
        <end position="66"/>
    </location>
</feature>
<evidence type="ECO:0000313" key="4">
    <source>
        <dbReference type="Proteomes" id="UP000649604"/>
    </source>
</evidence>
<protein>
    <submittedName>
        <fullName evidence="3">C4-dicarboxylate ABC transporter permease</fullName>
    </submittedName>
</protein>
<feature type="transmembrane region" description="Helical" evidence="1">
    <location>
        <begin position="191"/>
        <end position="214"/>
    </location>
</feature>
<keyword evidence="1" id="KW-0472">Membrane</keyword>
<evidence type="ECO:0000313" key="3">
    <source>
        <dbReference type="EMBL" id="MBD3324871.1"/>
    </source>
</evidence>
<name>A0A9D5Q6F5_9BACT</name>
<dbReference type="Proteomes" id="UP000649604">
    <property type="component" value="Unassembled WGS sequence"/>
</dbReference>
<feature type="transmembrane region" description="Helical" evidence="1">
    <location>
        <begin position="112"/>
        <end position="134"/>
    </location>
</feature>
<evidence type="ECO:0000256" key="1">
    <source>
        <dbReference type="SAM" id="Phobius"/>
    </source>
</evidence>
<feature type="transmembrane region" description="Helical" evidence="1">
    <location>
        <begin position="473"/>
        <end position="491"/>
    </location>
</feature>
<proteinExistence type="predicted"/>
<feature type="transmembrane region" description="Helical" evidence="1">
    <location>
        <begin position="146"/>
        <end position="161"/>
    </location>
</feature>
<dbReference type="InterPro" id="IPR002823">
    <property type="entry name" value="DUF112_TM"/>
</dbReference>
<dbReference type="AlphaFoldDB" id="A0A9D5Q6F5"/>
<feature type="transmembrane region" description="Helical" evidence="1">
    <location>
        <begin position="18"/>
        <end position="37"/>
    </location>
</feature>
<feature type="transmembrane region" description="Helical" evidence="1">
    <location>
        <begin position="322"/>
        <end position="346"/>
    </location>
</feature>
<keyword evidence="1" id="KW-0812">Transmembrane</keyword>
<reference evidence="3" key="1">
    <citation type="submission" date="2019-11" db="EMBL/GenBank/DDBJ databases">
        <title>Microbial mats filling the niche in hypersaline microbial mats.</title>
        <authorList>
            <person name="Wong H.L."/>
            <person name="Macleod F.I."/>
            <person name="White R.A. III"/>
            <person name="Burns B.P."/>
        </authorList>
    </citation>
    <scope>NUCLEOTIDE SEQUENCE</scope>
    <source>
        <strain evidence="3">Rbin_158</strain>
    </source>
</reference>
<feature type="transmembrane region" description="Helical" evidence="1">
    <location>
        <begin position="358"/>
        <end position="381"/>
    </location>
</feature>
<organism evidence="3 4">
    <name type="scientific">candidate division KSB3 bacterium</name>
    <dbReference type="NCBI Taxonomy" id="2044937"/>
    <lineage>
        <taxon>Bacteria</taxon>
        <taxon>candidate division KSB3</taxon>
    </lineage>
</organism>
<accession>A0A9D5Q6F5</accession>
<feature type="transmembrane region" description="Helical" evidence="1">
    <location>
        <begin position="441"/>
        <end position="461"/>
    </location>
</feature>
<comment type="caution">
    <text evidence="3">The sequence shown here is derived from an EMBL/GenBank/DDBJ whole genome shotgun (WGS) entry which is preliminary data.</text>
</comment>
<keyword evidence="1" id="KW-1133">Transmembrane helix</keyword>
<dbReference type="Pfam" id="PF01970">
    <property type="entry name" value="TctA"/>
    <property type="match status" value="1"/>
</dbReference>
<evidence type="ECO:0000259" key="2">
    <source>
        <dbReference type="Pfam" id="PF01970"/>
    </source>
</evidence>
<feature type="transmembrane region" description="Helical" evidence="1">
    <location>
        <begin position="168"/>
        <end position="185"/>
    </location>
</feature>
<sequence length="502" mass="53383">MFDYLIPAAQIFFTIKNLLVLPLGLFIGITIGAIPGLNVPMTVALLLPITFYMEPVAGIILLLGVYKGGTYGGSISAILINTPGAPAAVVTSLDGYPLAQQGKAGKALRASIYGSVIGEFFSDLILITIAGYIAMLALKFGPTEKFALIVFALSTIGVISSEHKAKGIAAGIVGIFIHMIGADPISGSSRFMFGIFELIGGIPFLPFLIGLFAISEFFIQIERKATADQKDVVVPVSETYEDNHVTWQELKANLKTIARSSLIGLGIGALPGSGSAISAFVSYGAAKNASKHPERFGKGSLEGVFAAETGNNSVCGGALIPLLTLGIPGDAITAIMIGVFLVHGLIPGPDLFVQSGDLIYAVFIGLLIANIFHFFIASLGLKLFIKILSISRSLLFPTVMVICIAGAFTVNSSVFDVYVMVIFGVVGYVMKKFHFPIAPLLMGYILGPLLETSLVQTLVLSNGSLLPVFTRPISLFFVGLTLFFLVWTTLIQRKVFRKKQQS</sequence>
<feature type="domain" description="DUF112" evidence="2">
    <location>
        <begin position="18"/>
        <end position="441"/>
    </location>
</feature>
<gene>
    <name evidence="3" type="ORF">GF339_09820</name>
</gene>
<dbReference type="PANTHER" id="PTHR35342">
    <property type="entry name" value="TRICARBOXYLIC TRANSPORT PROTEIN"/>
    <property type="match status" value="1"/>
</dbReference>
<dbReference type="EMBL" id="WJJP01000313">
    <property type="protein sequence ID" value="MBD3324871.1"/>
    <property type="molecule type" value="Genomic_DNA"/>
</dbReference>
<feature type="transmembrane region" description="Helical" evidence="1">
    <location>
        <begin position="417"/>
        <end position="434"/>
    </location>
</feature>
<feature type="transmembrane region" description="Helical" evidence="1">
    <location>
        <begin position="393"/>
        <end position="411"/>
    </location>
</feature>